<dbReference type="AlphaFoldDB" id="A0A8S1NR87"/>
<name>A0A8S1NR87_PARPR</name>
<reference evidence="1" key="1">
    <citation type="submission" date="2021-01" db="EMBL/GenBank/DDBJ databases">
        <authorList>
            <consortium name="Genoscope - CEA"/>
            <person name="William W."/>
        </authorList>
    </citation>
    <scope>NUCLEOTIDE SEQUENCE</scope>
</reference>
<dbReference type="Proteomes" id="UP000688137">
    <property type="component" value="Unassembled WGS sequence"/>
</dbReference>
<dbReference type="PANTHER" id="PTHR33706">
    <property type="entry name" value="MORN VARIANT REPEAT PROTEIN"/>
    <property type="match status" value="1"/>
</dbReference>
<comment type="caution">
    <text evidence="1">The sequence shown here is derived from an EMBL/GenBank/DDBJ whole genome shotgun (WGS) entry which is preliminary data.</text>
</comment>
<accession>A0A8S1NR87</accession>
<gene>
    <name evidence="1" type="ORF">PPRIM_AZ9-3.1.T0830085</name>
</gene>
<proteinExistence type="predicted"/>
<organism evidence="1 2">
    <name type="scientific">Paramecium primaurelia</name>
    <dbReference type="NCBI Taxonomy" id="5886"/>
    <lineage>
        <taxon>Eukaryota</taxon>
        <taxon>Sar</taxon>
        <taxon>Alveolata</taxon>
        <taxon>Ciliophora</taxon>
        <taxon>Intramacronucleata</taxon>
        <taxon>Oligohymenophorea</taxon>
        <taxon>Peniculida</taxon>
        <taxon>Parameciidae</taxon>
        <taxon>Paramecium</taxon>
    </lineage>
</organism>
<evidence type="ECO:0000313" key="1">
    <source>
        <dbReference type="EMBL" id="CAD8089224.1"/>
    </source>
</evidence>
<keyword evidence="2" id="KW-1185">Reference proteome</keyword>
<dbReference type="EMBL" id="CAJJDM010000086">
    <property type="protein sequence ID" value="CAD8089224.1"/>
    <property type="molecule type" value="Genomic_DNA"/>
</dbReference>
<dbReference type="PANTHER" id="PTHR33706:SF1">
    <property type="entry name" value="TPR REPEAT PROTEIN"/>
    <property type="match status" value="1"/>
</dbReference>
<sequence>MRYIFFQSSGLTSKLDRVKQNFLIEKNKKQLTSSNVYEGVFLDNSYYPPSLIKIQIYLQYSKGQEINYILSDGSIIKTDSVEEYQEKQEILENLDYIKYFQWQGECLQNKVKIGKWMAFWDGEILLNVGGCYNDTGLKQGFWKELNKNYRNQVEVYEAGEYVNGQRIGVWKYIFENKTIGGGSYNDFGQKNGKWVELGKNYQKAFKITYNGEYKNGIKISIWNIFQQEDENFKLVGCGSYEYQNANSNNVAIKIGNWIELGDQFWNLTYIVYKGEYKYGKKVGKWQIYYKQYQKQPLSLMQIIHQQMIQISGGGSYDNTQDDFRKEIKIGKWIELGDSFQNQSQIIYQGEYKNGKKVGIWDICFREYYYQQFQYIGGGSYDQNLDDYQETKIGEWIELNNNFANDRQVTYQGKYSNGQKVGKWIVYHKKNGSYYKNEQIGFGMYDDEQGIKIGRWTELNDRYNEKIQIIYQGEYHENQKVGFWEVFWRSGEKNKLIGGGQYVYNQESNCGIKIGNWIELSERFSSDRQVIYRGEYNNGKKVGRWDILYRRNNRFEQIGGGLYEEKMGIKIGQWIELSDQFCYQEQVTYNGNYKNGIKIGKWEQKKRGQRDIQFLKRQILYLNVKTQILVEKRSMIIDVNTEFSIYKCIPQFNRFSSQNQYKFNYIFMIFKIEKKFLKQQNFGYDDDQNIFFFSIID</sequence>
<evidence type="ECO:0000313" key="2">
    <source>
        <dbReference type="Proteomes" id="UP000688137"/>
    </source>
</evidence>
<protein>
    <submittedName>
        <fullName evidence="1">Uncharacterized protein</fullName>
    </submittedName>
</protein>